<dbReference type="SUPFAM" id="SSF52141">
    <property type="entry name" value="Uracil-DNA glycosylase-like"/>
    <property type="match status" value="1"/>
</dbReference>
<dbReference type="OrthoDB" id="9789139at2"/>
<accession>A0A1G5MM28</accession>
<keyword evidence="4" id="KW-1185">Reference proteome</keyword>
<feature type="compositionally biased region" description="Basic and acidic residues" evidence="1">
    <location>
        <begin position="11"/>
        <end position="24"/>
    </location>
</feature>
<dbReference type="PANTHER" id="PTHR42160">
    <property type="entry name" value="URACIL-DNA GLYCOSYLASE SUPERFAMILY PROTEIN"/>
    <property type="match status" value="1"/>
</dbReference>
<dbReference type="InterPro" id="IPR036895">
    <property type="entry name" value="Uracil-DNA_glycosylase-like_sf"/>
</dbReference>
<sequence length="241" mass="27023">MRVSRPVQARLPDRVAETPSKETPETAEALAARIRFCRICVERPFASPLPHEPNPILRISSTARLCIASQAAGTLAHATTTPFNDPSGERLRAWLGVTREEFYDVSKIAIVPMGFCFPGQDEKGGDLPPRRECAPSWREEVFKSMPQLELVLAIGQYAIAWHLGPLRRRTLTETVADWREVLEQSGPPPVLPLPHPSWRNNAWLKRHPFFQSEVLPFLQARVRPLLKPQSREKEGGETGGG</sequence>
<gene>
    <name evidence="3" type="ORF">SAMN03080610_00809</name>
</gene>
<dbReference type="CDD" id="cd10033">
    <property type="entry name" value="UDG_like"/>
    <property type="match status" value="1"/>
</dbReference>
<evidence type="ECO:0000259" key="2">
    <source>
        <dbReference type="SMART" id="SM00986"/>
    </source>
</evidence>
<dbReference type="Pfam" id="PF03167">
    <property type="entry name" value="UDG"/>
    <property type="match status" value="1"/>
</dbReference>
<dbReference type="Gene3D" id="3.40.470.10">
    <property type="entry name" value="Uracil-DNA glycosylase-like domain"/>
    <property type="match status" value="1"/>
</dbReference>
<organism evidence="3 4">
    <name type="scientific">Afifella marina DSM 2698</name>
    <dbReference type="NCBI Taxonomy" id="1120955"/>
    <lineage>
        <taxon>Bacteria</taxon>
        <taxon>Pseudomonadati</taxon>
        <taxon>Pseudomonadota</taxon>
        <taxon>Alphaproteobacteria</taxon>
        <taxon>Hyphomicrobiales</taxon>
        <taxon>Afifellaceae</taxon>
        <taxon>Afifella</taxon>
    </lineage>
</organism>
<protein>
    <submittedName>
        <fullName evidence="3">Uracil-DNA glycosylase</fullName>
    </submittedName>
</protein>
<evidence type="ECO:0000313" key="4">
    <source>
        <dbReference type="Proteomes" id="UP000199347"/>
    </source>
</evidence>
<dbReference type="InterPro" id="IPR047124">
    <property type="entry name" value="HI_0220.2"/>
</dbReference>
<reference evidence="3 4" key="1">
    <citation type="submission" date="2016-10" db="EMBL/GenBank/DDBJ databases">
        <authorList>
            <person name="de Groot N.N."/>
        </authorList>
    </citation>
    <scope>NUCLEOTIDE SEQUENCE [LARGE SCALE GENOMIC DNA]</scope>
    <source>
        <strain evidence="3 4">DSM 2698</strain>
    </source>
</reference>
<dbReference type="EMBL" id="FMVW01000001">
    <property type="protein sequence ID" value="SCZ25608.1"/>
    <property type="molecule type" value="Genomic_DNA"/>
</dbReference>
<dbReference type="PANTHER" id="PTHR42160:SF1">
    <property type="entry name" value="URACIL-DNA GLYCOSYLASE SUPERFAMILY PROTEIN"/>
    <property type="match status" value="1"/>
</dbReference>
<dbReference type="AlphaFoldDB" id="A0A1G5MM28"/>
<feature type="domain" description="Uracil-DNA glycosylase-like" evidence="2">
    <location>
        <begin position="56"/>
        <end position="219"/>
    </location>
</feature>
<dbReference type="InterPro" id="IPR005122">
    <property type="entry name" value="Uracil-DNA_glycosylase-like"/>
</dbReference>
<dbReference type="STRING" id="1120955.SAMN03080610_00809"/>
<dbReference type="Proteomes" id="UP000199347">
    <property type="component" value="Unassembled WGS sequence"/>
</dbReference>
<dbReference type="SMART" id="SM00987">
    <property type="entry name" value="UreE_C"/>
    <property type="match status" value="1"/>
</dbReference>
<evidence type="ECO:0000256" key="1">
    <source>
        <dbReference type="SAM" id="MobiDB-lite"/>
    </source>
</evidence>
<feature type="region of interest" description="Disordered" evidence="1">
    <location>
        <begin position="1"/>
        <end position="24"/>
    </location>
</feature>
<proteinExistence type="predicted"/>
<name>A0A1G5MM28_AFIMA</name>
<evidence type="ECO:0000313" key="3">
    <source>
        <dbReference type="EMBL" id="SCZ25608.1"/>
    </source>
</evidence>
<dbReference type="SMART" id="SM00986">
    <property type="entry name" value="UDG"/>
    <property type="match status" value="1"/>
</dbReference>